<organism evidence="2 3">
    <name type="scientific">Nonomuraea longicatena</name>
    <dbReference type="NCBI Taxonomy" id="83682"/>
    <lineage>
        <taxon>Bacteria</taxon>
        <taxon>Bacillati</taxon>
        <taxon>Actinomycetota</taxon>
        <taxon>Actinomycetes</taxon>
        <taxon>Streptosporangiales</taxon>
        <taxon>Streptosporangiaceae</taxon>
        <taxon>Nonomuraea</taxon>
    </lineage>
</organism>
<evidence type="ECO:0000313" key="3">
    <source>
        <dbReference type="Proteomes" id="UP001501578"/>
    </source>
</evidence>
<evidence type="ECO:0000256" key="1">
    <source>
        <dbReference type="SAM" id="MobiDB-lite"/>
    </source>
</evidence>
<accession>A0ABN1PVN5</accession>
<evidence type="ECO:0000313" key="2">
    <source>
        <dbReference type="EMBL" id="GAA0933984.1"/>
    </source>
</evidence>
<protein>
    <submittedName>
        <fullName evidence="2">Uncharacterized protein</fullName>
    </submittedName>
</protein>
<proteinExistence type="predicted"/>
<sequence length="477" mass="49568">MSGEEPVKPPPVAVPVVTPEPPPPPVREPRPEPTPPPPVPKPTPTPQGKARLSASIDALGALVRDHPGIVGLRLRNTGKGPSEELSATVALPPGVTLLSGARRGSALALVKPVGSVDGWSCRAQSGGATCVRRPLAARASTAVFLRVRVDASAPEGAGPAVHVNSGGVRLRAAATVGVQAEGAPARFATDGKVLVRSIGNTLLSCPQARDGCEEARERRGGRRDNDLWPMRRVDEDDVARTTASSGARLDLPPGSQIVWAGLYWSAGTPKGGPIEFRPPGRKKYSLIQPTQVTVRPLPAGSGYQAFADVTALVSAGDRKGMWWAADAPVKQGVSQHAGWSLMVIATDPGQPYSQVVVLDTATQVGGEDDEPGRVDLPLGGLSPAAAPARVDLVTWEGDADLRGDRVLVGGTPLVPAAGDRRVDNAFDGSANGADKLTFGVDVDTFSGELGDRPRLSIVTRRDAVLFGVVAVSVRTRS</sequence>
<gene>
    <name evidence="2" type="ORF">GCM10009560_40680</name>
</gene>
<feature type="region of interest" description="Disordered" evidence="1">
    <location>
        <begin position="1"/>
        <end position="50"/>
    </location>
</feature>
<feature type="compositionally biased region" description="Pro residues" evidence="1">
    <location>
        <begin position="8"/>
        <end position="45"/>
    </location>
</feature>
<comment type="caution">
    <text evidence="2">The sequence shown here is derived from an EMBL/GenBank/DDBJ whole genome shotgun (WGS) entry which is preliminary data.</text>
</comment>
<reference evidence="2 3" key="1">
    <citation type="journal article" date="2019" name="Int. J. Syst. Evol. Microbiol.">
        <title>The Global Catalogue of Microorganisms (GCM) 10K type strain sequencing project: providing services to taxonomists for standard genome sequencing and annotation.</title>
        <authorList>
            <consortium name="The Broad Institute Genomics Platform"/>
            <consortium name="The Broad Institute Genome Sequencing Center for Infectious Disease"/>
            <person name="Wu L."/>
            <person name="Ma J."/>
        </authorList>
    </citation>
    <scope>NUCLEOTIDE SEQUENCE [LARGE SCALE GENOMIC DNA]</scope>
    <source>
        <strain evidence="2 3">JCM 11136</strain>
    </source>
</reference>
<dbReference type="EMBL" id="BAAAHQ010000021">
    <property type="protein sequence ID" value="GAA0933984.1"/>
    <property type="molecule type" value="Genomic_DNA"/>
</dbReference>
<name>A0ABN1PVN5_9ACTN</name>
<keyword evidence="3" id="KW-1185">Reference proteome</keyword>
<dbReference type="Proteomes" id="UP001501578">
    <property type="component" value="Unassembled WGS sequence"/>
</dbReference>